<gene>
    <name evidence="1" type="ORF">BTJ39_02495</name>
</gene>
<comment type="caution">
    <text evidence="1">The sequence shown here is derived from an EMBL/GenBank/DDBJ whole genome shotgun (WGS) entry which is preliminary data.</text>
</comment>
<accession>A0A1S8YTS8</accession>
<dbReference type="Proteomes" id="UP000190667">
    <property type="component" value="Unassembled WGS sequence"/>
</dbReference>
<dbReference type="EMBL" id="MRUL01000001">
    <property type="protein sequence ID" value="OON42043.1"/>
    <property type="molecule type" value="Genomic_DNA"/>
</dbReference>
<keyword evidence="2" id="KW-1185">Reference proteome</keyword>
<sequence>MPDAALTFAASLRLTLAGFIRSAQKSLLIQVCGKRHPLLIDNGVGKAGLLRPRSDQGFAHA</sequence>
<evidence type="ECO:0000313" key="1">
    <source>
        <dbReference type="EMBL" id="OON42043.1"/>
    </source>
</evidence>
<organism evidence="1 2">
    <name type="scientific">Izhakiella australiensis</name>
    <dbReference type="NCBI Taxonomy" id="1926881"/>
    <lineage>
        <taxon>Bacteria</taxon>
        <taxon>Pseudomonadati</taxon>
        <taxon>Pseudomonadota</taxon>
        <taxon>Gammaproteobacteria</taxon>
        <taxon>Enterobacterales</taxon>
        <taxon>Erwiniaceae</taxon>
        <taxon>Izhakiella</taxon>
    </lineage>
</organism>
<protein>
    <submittedName>
        <fullName evidence="1">Uncharacterized protein</fullName>
    </submittedName>
</protein>
<proteinExistence type="predicted"/>
<reference evidence="1 2" key="1">
    <citation type="submission" date="2016-12" db="EMBL/GenBank/DDBJ databases">
        <title>Izhakiella australiana sp. nov. of genus Izhakiella isolated from Australian desert.</title>
        <authorList>
            <person name="Ji M."/>
        </authorList>
    </citation>
    <scope>NUCLEOTIDE SEQUENCE [LARGE SCALE GENOMIC DNA]</scope>
    <source>
        <strain evidence="1 2">D4N98</strain>
    </source>
</reference>
<name>A0A1S8YTS8_9GAMM</name>
<dbReference type="AlphaFoldDB" id="A0A1S8YTS8"/>
<evidence type="ECO:0000313" key="2">
    <source>
        <dbReference type="Proteomes" id="UP000190667"/>
    </source>
</evidence>